<dbReference type="Pfam" id="PF12890">
    <property type="entry name" value="DHOase"/>
    <property type="match status" value="1"/>
</dbReference>
<dbReference type="InterPro" id="IPR032466">
    <property type="entry name" value="Metal_Hydrolase"/>
</dbReference>
<dbReference type="EMBL" id="CAEZST010000001">
    <property type="protein sequence ID" value="CAB4539348.1"/>
    <property type="molecule type" value="Genomic_DNA"/>
</dbReference>
<comment type="cofactor">
    <cofactor evidence="1">
        <name>Zn(2+)</name>
        <dbReference type="ChEBI" id="CHEBI:29105"/>
    </cofactor>
</comment>
<evidence type="ECO:0000313" key="6">
    <source>
        <dbReference type="EMBL" id="CAB4539348.1"/>
    </source>
</evidence>
<evidence type="ECO:0000256" key="2">
    <source>
        <dbReference type="ARBA" id="ARBA00022723"/>
    </source>
</evidence>
<reference evidence="6" key="1">
    <citation type="submission" date="2020-05" db="EMBL/GenBank/DDBJ databases">
        <authorList>
            <person name="Chiriac C."/>
            <person name="Salcher M."/>
            <person name="Ghai R."/>
            <person name="Kavagutti S V."/>
        </authorList>
    </citation>
    <scope>NUCLEOTIDE SEQUENCE</scope>
</reference>
<dbReference type="InterPro" id="IPR024403">
    <property type="entry name" value="DHOase_cat"/>
</dbReference>
<feature type="domain" description="Dihydroorotase catalytic" evidence="5">
    <location>
        <begin position="39"/>
        <end position="226"/>
    </location>
</feature>
<dbReference type="NCBIfam" id="NF006836">
    <property type="entry name" value="PRK09357.1-1"/>
    <property type="match status" value="1"/>
</dbReference>
<dbReference type="PANTHER" id="PTHR43668">
    <property type="entry name" value="ALLANTOINASE"/>
    <property type="match status" value="1"/>
</dbReference>
<keyword evidence="2" id="KW-0479">Metal-binding</keyword>
<dbReference type="Gene3D" id="2.30.40.10">
    <property type="entry name" value="Urease, subunit C, domain 1"/>
    <property type="match status" value="1"/>
</dbReference>
<dbReference type="InterPro" id="IPR004722">
    <property type="entry name" value="DHOase"/>
</dbReference>
<organism evidence="6">
    <name type="scientific">freshwater metagenome</name>
    <dbReference type="NCBI Taxonomy" id="449393"/>
    <lineage>
        <taxon>unclassified sequences</taxon>
        <taxon>metagenomes</taxon>
        <taxon>ecological metagenomes</taxon>
    </lineage>
</organism>
<dbReference type="GO" id="GO:0004151">
    <property type="term" value="F:dihydroorotase activity"/>
    <property type="evidence" value="ECO:0007669"/>
    <property type="project" value="InterPro"/>
</dbReference>
<evidence type="ECO:0000256" key="1">
    <source>
        <dbReference type="ARBA" id="ARBA00001947"/>
    </source>
</evidence>
<gene>
    <name evidence="6" type="ORF">UFOPK1503_00131</name>
</gene>
<keyword evidence="3" id="KW-0378">Hydrolase</keyword>
<evidence type="ECO:0000256" key="3">
    <source>
        <dbReference type="ARBA" id="ARBA00022801"/>
    </source>
</evidence>
<dbReference type="SUPFAM" id="SSF51338">
    <property type="entry name" value="Composite domain of metallo-dependent hydrolases"/>
    <property type="match status" value="1"/>
</dbReference>
<protein>
    <submittedName>
        <fullName evidence="6">Unannotated protein</fullName>
    </submittedName>
</protein>
<dbReference type="PROSITE" id="PS00483">
    <property type="entry name" value="DIHYDROOROTASE_2"/>
    <property type="match status" value="1"/>
</dbReference>
<dbReference type="GO" id="GO:0006221">
    <property type="term" value="P:pyrimidine nucleotide biosynthetic process"/>
    <property type="evidence" value="ECO:0007669"/>
    <property type="project" value="UniProtKB-KW"/>
</dbReference>
<name>A0A6J6BME6_9ZZZZ</name>
<evidence type="ECO:0000256" key="4">
    <source>
        <dbReference type="ARBA" id="ARBA00022975"/>
    </source>
</evidence>
<dbReference type="GO" id="GO:0046872">
    <property type="term" value="F:metal ion binding"/>
    <property type="evidence" value="ECO:0007669"/>
    <property type="project" value="UniProtKB-KW"/>
</dbReference>
<proteinExistence type="inferred from homology"/>
<dbReference type="InterPro" id="IPR050138">
    <property type="entry name" value="DHOase/Allantoinase_Hydrolase"/>
</dbReference>
<accession>A0A6J6BME6</accession>
<dbReference type="SUPFAM" id="SSF51556">
    <property type="entry name" value="Metallo-dependent hydrolases"/>
    <property type="match status" value="1"/>
</dbReference>
<dbReference type="Gene3D" id="3.20.20.140">
    <property type="entry name" value="Metal-dependent hydrolases"/>
    <property type="match status" value="1"/>
</dbReference>
<dbReference type="PROSITE" id="PS00482">
    <property type="entry name" value="DIHYDROOROTASE_1"/>
    <property type="match status" value="1"/>
</dbReference>
<dbReference type="CDD" id="cd01317">
    <property type="entry name" value="DHOase_IIa"/>
    <property type="match status" value="1"/>
</dbReference>
<evidence type="ECO:0000259" key="5">
    <source>
        <dbReference type="Pfam" id="PF12890"/>
    </source>
</evidence>
<dbReference type="HAMAP" id="MF_00220_B">
    <property type="entry name" value="PyrC_classI_B"/>
    <property type="match status" value="1"/>
</dbReference>
<dbReference type="PANTHER" id="PTHR43668:SF2">
    <property type="entry name" value="ALLANTOINASE"/>
    <property type="match status" value="1"/>
</dbReference>
<dbReference type="GO" id="GO:0004038">
    <property type="term" value="F:allantoinase activity"/>
    <property type="evidence" value="ECO:0007669"/>
    <property type="project" value="TreeGrafter"/>
</dbReference>
<dbReference type="AlphaFoldDB" id="A0A6J6BME6"/>
<dbReference type="InterPro" id="IPR002195">
    <property type="entry name" value="Dihydroorotase_CS"/>
</dbReference>
<dbReference type="NCBIfam" id="TIGR00857">
    <property type="entry name" value="pyrC_multi"/>
    <property type="match status" value="1"/>
</dbReference>
<sequence>MILKGVTLPNGEVTDVEIESGCISSIKRTTSSGLDCDGLVLLPGFVDLHAHLRQPGFEESETVLSASQSAAAGGYTTVFAMANTEPTQDSPATVQYVSCLGEQVGLVRVRPIGAITKGLQGKELAPLAAMAASSAQVKVFSDDGNCLVNVDLMREALLEVKKFGGVIAQHAQDHQQTVGAQMNDGKLSIELGLTGWPRAAEEQIIARDVELAIETDSRLHVCHVTTAGGVEVIRWAKAKGAKVTAEVTPHHLLLNEELVRSYDPVYKVNPPLRTEEDTFALRRGLLEGTIDVLATDHAPHSKERKECEWQSAAFGMVGFEIAASVLFKVLILEGEGDWNDFARIMSIKPSEIGGLTKIGNPVEGSVADLVLFDPTTSRVISKQTHSLSTNNPWAGLELPGRVVHTMFQGRLTVKDGELVG</sequence>
<dbReference type="GO" id="GO:0005737">
    <property type="term" value="C:cytoplasm"/>
    <property type="evidence" value="ECO:0007669"/>
    <property type="project" value="TreeGrafter"/>
</dbReference>
<keyword evidence="4" id="KW-0665">Pyrimidine biosynthesis</keyword>
<dbReference type="GO" id="GO:0006145">
    <property type="term" value="P:purine nucleobase catabolic process"/>
    <property type="evidence" value="ECO:0007669"/>
    <property type="project" value="TreeGrafter"/>
</dbReference>
<dbReference type="InterPro" id="IPR011059">
    <property type="entry name" value="Metal-dep_hydrolase_composite"/>
</dbReference>